<reference evidence="2 3" key="1">
    <citation type="journal article" date="2018" name="PLoS Genet.">
        <title>Population sequencing reveals clonal diversity and ancestral inbreeding in the grapevine cultivar Chardonnay.</title>
        <authorList>
            <person name="Roach M.J."/>
            <person name="Johnson D.L."/>
            <person name="Bohlmann J."/>
            <person name="van Vuuren H.J."/>
            <person name="Jones S.J."/>
            <person name="Pretorius I.S."/>
            <person name="Schmidt S.A."/>
            <person name="Borneman A.R."/>
        </authorList>
    </citation>
    <scope>NUCLEOTIDE SEQUENCE [LARGE SCALE GENOMIC DNA]</scope>
    <source>
        <strain evidence="3">cv. Chardonnay</strain>
        <tissue evidence="2">Leaf</tissue>
    </source>
</reference>
<protein>
    <submittedName>
        <fullName evidence="2">Uncharacterized protein</fullName>
    </submittedName>
</protein>
<gene>
    <name evidence="2" type="ORF">CK203_023558</name>
</gene>
<name>A0A438JC02_VITVI</name>
<accession>A0A438JC02</accession>
<dbReference type="Proteomes" id="UP000288805">
    <property type="component" value="Unassembled WGS sequence"/>
</dbReference>
<sequence>MSMHGKGKLGYFTVSTKPPKQEDEMASQTWEAENSMVMCVNDSAWYNKMLEKEGSLSSCRP</sequence>
<evidence type="ECO:0000256" key="1">
    <source>
        <dbReference type="SAM" id="MobiDB-lite"/>
    </source>
</evidence>
<evidence type="ECO:0000313" key="3">
    <source>
        <dbReference type="Proteomes" id="UP000288805"/>
    </source>
</evidence>
<proteinExistence type="predicted"/>
<feature type="region of interest" description="Disordered" evidence="1">
    <location>
        <begin position="1"/>
        <end position="28"/>
    </location>
</feature>
<evidence type="ECO:0000313" key="2">
    <source>
        <dbReference type="EMBL" id="RVX06487.1"/>
    </source>
</evidence>
<dbReference type="AlphaFoldDB" id="A0A438JC02"/>
<comment type="caution">
    <text evidence="2">The sequence shown here is derived from an EMBL/GenBank/DDBJ whole genome shotgun (WGS) entry which is preliminary data.</text>
</comment>
<organism evidence="2 3">
    <name type="scientific">Vitis vinifera</name>
    <name type="common">Grape</name>
    <dbReference type="NCBI Taxonomy" id="29760"/>
    <lineage>
        <taxon>Eukaryota</taxon>
        <taxon>Viridiplantae</taxon>
        <taxon>Streptophyta</taxon>
        <taxon>Embryophyta</taxon>
        <taxon>Tracheophyta</taxon>
        <taxon>Spermatophyta</taxon>
        <taxon>Magnoliopsida</taxon>
        <taxon>eudicotyledons</taxon>
        <taxon>Gunneridae</taxon>
        <taxon>Pentapetalae</taxon>
        <taxon>rosids</taxon>
        <taxon>Vitales</taxon>
        <taxon>Vitaceae</taxon>
        <taxon>Viteae</taxon>
        <taxon>Vitis</taxon>
    </lineage>
</organism>
<dbReference type="EMBL" id="QGNW01000051">
    <property type="protein sequence ID" value="RVX06487.1"/>
    <property type="molecule type" value="Genomic_DNA"/>
</dbReference>